<dbReference type="STRING" id="697329.Rumal_0714"/>
<dbReference type="Proteomes" id="UP000006919">
    <property type="component" value="Chromosome"/>
</dbReference>
<keyword evidence="1" id="KW-1133">Transmembrane helix</keyword>
<feature type="transmembrane region" description="Helical" evidence="1">
    <location>
        <begin position="12"/>
        <end position="29"/>
    </location>
</feature>
<sequence precursor="true">MEKKKEMSINNFALLLALIFFLVGAYPGFRSLNLKKKCTVEIKGIIVAERSGPKYPDRSHPKNKYLWGRGITDIYVETDGIFKYDKLSAGAGVGEIGDEVIIRYDPDDPDEYYFVGYYGLDRTNAAFAWGLSGIMIIWSLVDFIYYNIPLVFPKLLQKKQ</sequence>
<name>E6UHL1_RUMA7</name>
<dbReference type="RefSeq" id="WP_013497442.1">
    <property type="nucleotide sequence ID" value="NC_014833.1"/>
</dbReference>
<organism evidence="2 3">
    <name type="scientific">Ruminococcus albus (strain ATCC 27210 / DSM 20455 / JCM 14654 / NCDO 2250 / 7)</name>
    <dbReference type="NCBI Taxonomy" id="697329"/>
    <lineage>
        <taxon>Bacteria</taxon>
        <taxon>Bacillati</taxon>
        <taxon>Bacillota</taxon>
        <taxon>Clostridia</taxon>
        <taxon>Eubacteriales</taxon>
        <taxon>Oscillospiraceae</taxon>
        <taxon>Ruminococcus</taxon>
    </lineage>
</organism>
<gene>
    <name evidence="2" type="ordered locus">Rumal_0714</name>
</gene>
<keyword evidence="1" id="KW-0472">Membrane</keyword>
<evidence type="ECO:0008006" key="4">
    <source>
        <dbReference type="Google" id="ProtNLM"/>
    </source>
</evidence>
<feature type="transmembrane region" description="Helical" evidence="1">
    <location>
        <begin position="126"/>
        <end position="148"/>
    </location>
</feature>
<proteinExistence type="predicted"/>
<dbReference type="OrthoDB" id="1828651at2"/>
<dbReference type="eggNOG" id="ENOG50348BP">
    <property type="taxonomic scope" value="Bacteria"/>
</dbReference>
<evidence type="ECO:0000256" key="1">
    <source>
        <dbReference type="SAM" id="Phobius"/>
    </source>
</evidence>
<dbReference type="EMBL" id="CP002403">
    <property type="protein sequence ID" value="ADU21256.1"/>
    <property type="molecule type" value="Genomic_DNA"/>
</dbReference>
<accession>E6UHL1</accession>
<protein>
    <recommendedName>
        <fullName evidence="4">DUF3592 domain-containing protein</fullName>
    </recommendedName>
</protein>
<reference evidence="2 3" key="1">
    <citation type="journal article" date="2011" name="J. Bacteriol.">
        <title>Complete genome of the cellulolytic ruminal bacterium Ruminococcus albus 7.</title>
        <authorList>
            <person name="Suen G."/>
            <person name="Stevenson D.M."/>
            <person name="Bruce D.C."/>
            <person name="Chertkov O."/>
            <person name="Copeland A."/>
            <person name="Cheng J.F."/>
            <person name="Detter C."/>
            <person name="Detter J.C."/>
            <person name="Goodwin L.A."/>
            <person name="Han C.S."/>
            <person name="Hauser L.J."/>
            <person name="Ivanova N.N."/>
            <person name="Kyrpides N.C."/>
            <person name="Land M.L."/>
            <person name="Lapidus A."/>
            <person name="Lucas S."/>
            <person name="Ovchinnikova G."/>
            <person name="Pitluck S."/>
            <person name="Tapia R."/>
            <person name="Woyke T."/>
            <person name="Boyum J."/>
            <person name="Mead D."/>
            <person name="Weimer P.J."/>
        </authorList>
    </citation>
    <scope>NUCLEOTIDE SEQUENCE [LARGE SCALE GENOMIC DNA]</scope>
    <source>
        <strain evidence="3">ATCC 27210 / DSM 20455 / JCM 14654 / NCDO 2250 / 7</strain>
    </source>
</reference>
<dbReference type="HOGENOM" id="CLU_1650873_0_0_9"/>
<dbReference type="KEGG" id="ral:Rumal_0714"/>
<evidence type="ECO:0000313" key="2">
    <source>
        <dbReference type="EMBL" id="ADU21256.1"/>
    </source>
</evidence>
<keyword evidence="1" id="KW-0812">Transmembrane</keyword>
<dbReference type="AlphaFoldDB" id="E6UHL1"/>
<evidence type="ECO:0000313" key="3">
    <source>
        <dbReference type="Proteomes" id="UP000006919"/>
    </source>
</evidence>